<comment type="caution">
    <text evidence="11">The sequence shown here is derived from an EMBL/GenBank/DDBJ whole genome shotgun (WGS) entry which is preliminary data.</text>
</comment>
<dbReference type="PROSITE" id="PS51762">
    <property type="entry name" value="GH16_2"/>
    <property type="match status" value="1"/>
</dbReference>
<accession>A0A9P5Q2N6</accession>
<organism evidence="11 12">
    <name type="scientific">Rhodocollybia butyracea</name>
    <dbReference type="NCBI Taxonomy" id="206335"/>
    <lineage>
        <taxon>Eukaryota</taxon>
        <taxon>Fungi</taxon>
        <taxon>Dikarya</taxon>
        <taxon>Basidiomycota</taxon>
        <taxon>Agaricomycotina</taxon>
        <taxon>Agaricomycetes</taxon>
        <taxon>Agaricomycetidae</taxon>
        <taxon>Agaricales</taxon>
        <taxon>Marasmiineae</taxon>
        <taxon>Omphalotaceae</taxon>
        <taxon>Rhodocollybia</taxon>
    </lineage>
</organism>
<sequence>MVYCVSCGPGCSKITQEENAYPAGYGSRRLGVSSSVSSKFSLPADPAAWGTNILANHSESDDFLHNPDVRKGKTKDDIGTIFTTRGLANLGFLLLLCAALLALFIGYPVLTFVQKTQTDSFVNTLGVNASGQVPSVGNYGLIDLDTPSDAHTIKSQRDGSEWRLVFSDEFNTDGRSFYPGDDPYWEAVNLHYWATNNLEWYDPAAITTANGSLVITFSKKEEHDLHYQGGMMSTWNKFCFTGGYFEASVMLPGINNIVGMWPAVWAMGNLGRAGYGATLDGLWPYSYDSCDVGTAPNQTKNGLPEASTKDGTKEADFALSYLPGQRLSRCTCPGSSHPGPMHSDGTYVGRSAPEIDMFEAQVTGTPLMGQVSQSAQWAPFNDFYVWKNTSDNLVIYNSTGSELNSYTGGDTQQAASVVTLTNQDCYELSDNPCYTTYGFEYLPGFDDAYITWVASGTQAWTLNVAGMGADTITEISARPIPQEPMVHVDLEHLTFPNHLRVDYIRVYQDPSKINIGCDPTGFPTASYINTYNEAYTNPNLTTWVDDFKQEWPKNSFVSSC</sequence>
<dbReference type="GO" id="GO:0005789">
    <property type="term" value="C:endoplasmic reticulum membrane"/>
    <property type="evidence" value="ECO:0007669"/>
    <property type="project" value="TreeGrafter"/>
</dbReference>
<feature type="domain" description="GH16" evidence="10">
    <location>
        <begin position="148"/>
        <end position="512"/>
    </location>
</feature>
<evidence type="ECO:0000256" key="7">
    <source>
        <dbReference type="ARBA" id="ARBA00023180"/>
    </source>
</evidence>
<dbReference type="GO" id="GO:0005886">
    <property type="term" value="C:plasma membrane"/>
    <property type="evidence" value="ECO:0007669"/>
    <property type="project" value="TreeGrafter"/>
</dbReference>
<keyword evidence="4" id="KW-0735">Signal-anchor</keyword>
<protein>
    <submittedName>
        <fullName evidence="11">Beta-glucan synthesis-associated</fullName>
    </submittedName>
</protein>
<name>A0A9P5Q2N6_9AGAR</name>
<comment type="similarity">
    <text evidence="2">Belongs to the SKN1/KRE6 family.</text>
</comment>
<gene>
    <name evidence="11" type="ORF">BDP27DRAFT_1379867</name>
</gene>
<evidence type="ECO:0000256" key="4">
    <source>
        <dbReference type="ARBA" id="ARBA00022968"/>
    </source>
</evidence>
<dbReference type="Proteomes" id="UP000772434">
    <property type="component" value="Unassembled WGS sequence"/>
</dbReference>
<reference evidence="11" key="1">
    <citation type="submission" date="2020-11" db="EMBL/GenBank/DDBJ databases">
        <authorList>
            <consortium name="DOE Joint Genome Institute"/>
            <person name="Ahrendt S."/>
            <person name="Riley R."/>
            <person name="Andreopoulos W."/>
            <person name="Labutti K."/>
            <person name="Pangilinan J."/>
            <person name="Ruiz-Duenas F.J."/>
            <person name="Barrasa J.M."/>
            <person name="Sanchez-Garcia M."/>
            <person name="Camarero S."/>
            <person name="Miyauchi S."/>
            <person name="Serrano A."/>
            <person name="Linde D."/>
            <person name="Babiker R."/>
            <person name="Drula E."/>
            <person name="Ayuso-Fernandez I."/>
            <person name="Pacheco R."/>
            <person name="Padilla G."/>
            <person name="Ferreira P."/>
            <person name="Barriuso J."/>
            <person name="Kellner H."/>
            <person name="Castanera R."/>
            <person name="Alfaro M."/>
            <person name="Ramirez L."/>
            <person name="Pisabarro A.G."/>
            <person name="Kuo A."/>
            <person name="Tritt A."/>
            <person name="Lipzen A."/>
            <person name="He G."/>
            <person name="Yan M."/>
            <person name="Ng V."/>
            <person name="Cullen D."/>
            <person name="Martin F."/>
            <person name="Rosso M.-N."/>
            <person name="Henrissat B."/>
            <person name="Hibbett D."/>
            <person name="Martinez A.T."/>
            <person name="Grigoriev I.V."/>
        </authorList>
    </citation>
    <scope>NUCLEOTIDE SEQUENCE</scope>
    <source>
        <strain evidence="11">AH 40177</strain>
    </source>
</reference>
<proteinExistence type="inferred from homology"/>
<evidence type="ECO:0000256" key="8">
    <source>
        <dbReference type="ARBA" id="ARBA00023316"/>
    </source>
</evidence>
<keyword evidence="5 9" id="KW-1133">Transmembrane helix</keyword>
<dbReference type="GO" id="GO:0031505">
    <property type="term" value="P:fungal-type cell wall organization"/>
    <property type="evidence" value="ECO:0007669"/>
    <property type="project" value="TreeGrafter"/>
</dbReference>
<evidence type="ECO:0000256" key="9">
    <source>
        <dbReference type="SAM" id="Phobius"/>
    </source>
</evidence>
<evidence type="ECO:0000256" key="6">
    <source>
        <dbReference type="ARBA" id="ARBA00023136"/>
    </source>
</evidence>
<evidence type="ECO:0000256" key="5">
    <source>
        <dbReference type="ARBA" id="ARBA00022989"/>
    </source>
</evidence>
<evidence type="ECO:0000313" key="11">
    <source>
        <dbReference type="EMBL" id="KAF9077001.1"/>
    </source>
</evidence>
<dbReference type="PANTHER" id="PTHR31361">
    <property type="entry name" value="BETA-GLUCAN SYNTHESIS-ASSOCIATED PROTEIN KRE6-RELATED"/>
    <property type="match status" value="1"/>
</dbReference>
<evidence type="ECO:0000313" key="12">
    <source>
        <dbReference type="Proteomes" id="UP000772434"/>
    </source>
</evidence>
<keyword evidence="6 9" id="KW-0472">Membrane</keyword>
<keyword evidence="8" id="KW-0961">Cell wall biogenesis/degradation</keyword>
<dbReference type="InterPro" id="IPR005629">
    <property type="entry name" value="Skn1/Kre6/Sbg1"/>
</dbReference>
<dbReference type="FunFam" id="2.60.120.200:FF:000135">
    <property type="entry name" value="Related to KRE6-glucan synthase subunit"/>
    <property type="match status" value="1"/>
</dbReference>
<comment type="subcellular location">
    <subcellularLocation>
        <location evidence="1">Membrane</location>
        <topology evidence="1">Single-pass type II membrane protein</topology>
    </subcellularLocation>
</comment>
<evidence type="ECO:0000256" key="2">
    <source>
        <dbReference type="ARBA" id="ARBA00010962"/>
    </source>
</evidence>
<keyword evidence="3 9" id="KW-0812">Transmembrane</keyword>
<evidence type="ECO:0000256" key="1">
    <source>
        <dbReference type="ARBA" id="ARBA00004606"/>
    </source>
</evidence>
<dbReference type="InterPro" id="IPR000757">
    <property type="entry name" value="Beta-glucanase-like"/>
</dbReference>
<dbReference type="PANTHER" id="PTHR31361:SF1">
    <property type="entry name" value="BETA-GLUCAN SYNTHESIS-ASSOCIATED PROTEIN KRE6-RELATED"/>
    <property type="match status" value="1"/>
</dbReference>
<keyword evidence="7" id="KW-0325">Glycoprotein</keyword>
<dbReference type="GO" id="GO:0015926">
    <property type="term" value="F:glucosidase activity"/>
    <property type="evidence" value="ECO:0007669"/>
    <property type="project" value="TreeGrafter"/>
</dbReference>
<feature type="transmembrane region" description="Helical" evidence="9">
    <location>
        <begin position="90"/>
        <end position="110"/>
    </location>
</feature>
<dbReference type="AlphaFoldDB" id="A0A9P5Q2N6"/>
<dbReference type="Pfam" id="PF03935">
    <property type="entry name" value="SKN1_KRE6_Sbg1"/>
    <property type="match status" value="1"/>
</dbReference>
<dbReference type="SUPFAM" id="SSF49899">
    <property type="entry name" value="Concanavalin A-like lectins/glucanases"/>
    <property type="match status" value="1"/>
</dbReference>
<evidence type="ECO:0000256" key="3">
    <source>
        <dbReference type="ARBA" id="ARBA00022692"/>
    </source>
</evidence>
<dbReference type="EMBL" id="JADNRY010000005">
    <property type="protein sequence ID" value="KAF9077001.1"/>
    <property type="molecule type" value="Genomic_DNA"/>
</dbReference>
<keyword evidence="12" id="KW-1185">Reference proteome</keyword>
<dbReference type="Gene3D" id="2.60.120.200">
    <property type="match status" value="2"/>
</dbReference>
<dbReference type="GO" id="GO:0006078">
    <property type="term" value="P:(1-&gt;6)-beta-D-glucan biosynthetic process"/>
    <property type="evidence" value="ECO:0007669"/>
    <property type="project" value="TreeGrafter"/>
</dbReference>
<evidence type="ECO:0000259" key="10">
    <source>
        <dbReference type="PROSITE" id="PS51762"/>
    </source>
</evidence>
<dbReference type="InterPro" id="IPR013320">
    <property type="entry name" value="ConA-like_dom_sf"/>
</dbReference>
<dbReference type="OrthoDB" id="412647at2759"/>